<accession>A0A6C0HMU2</accession>
<evidence type="ECO:0000313" key="2">
    <source>
        <dbReference type="EMBL" id="QHT81456.1"/>
    </source>
</evidence>
<sequence length="148" mass="16686">MIPDKVCCIIIIVAIVGITCLIIYKNKLNSLYTPDYSDNAHNAHNANSAETIDNKMQHKAQQHNMQPLSLGLSSSTIEPFVGQDSVSDDVKTYLDSRSNEIIQGQYDNIKRQQQVDTLTDRFNILNTELQKHINTNLTYHASGALNFY</sequence>
<keyword evidence="1" id="KW-0812">Transmembrane</keyword>
<keyword evidence="1" id="KW-1133">Transmembrane helix</keyword>
<evidence type="ECO:0000256" key="1">
    <source>
        <dbReference type="SAM" id="Phobius"/>
    </source>
</evidence>
<keyword evidence="1" id="KW-0472">Membrane</keyword>
<dbReference type="AlphaFoldDB" id="A0A6C0HMU2"/>
<dbReference type="EMBL" id="MN739983">
    <property type="protein sequence ID" value="QHT81456.1"/>
    <property type="molecule type" value="Genomic_DNA"/>
</dbReference>
<organism evidence="2">
    <name type="scientific">viral metagenome</name>
    <dbReference type="NCBI Taxonomy" id="1070528"/>
    <lineage>
        <taxon>unclassified sequences</taxon>
        <taxon>metagenomes</taxon>
        <taxon>organismal metagenomes</taxon>
    </lineage>
</organism>
<name>A0A6C0HMU2_9ZZZZ</name>
<reference evidence="2" key="1">
    <citation type="journal article" date="2020" name="Nature">
        <title>Giant virus diversity and host interactions through global metagenomics.</title>
        <authorList>
            <person name="Schulz F."/>
            <person name="Roux S."/>
            <person name="Paez-Espino D."/>
            <person name="Jungbluth S."/>
            <person name="Walsh D.A."/>
            <person name="Denef V.J."/>
            <person name="McMahon K.D."/>
            <person name="Konstantinidis K.T."/>
            <person name="Eloe-Fadrosh E.A."/>
            <person name="Kyrpides N.C."/>
            <person name="Woyke T."/>
        </authorList>
    </citation>
    <scope>NUCLEOTIDE SEQUENCE</scope>
    <source>
        <strain evidence="2">GVMAG-M-3300023184-13</strain>
    </source>
</reference>
<proteinExistence type="predicted"/>
<feature type="transmembrane region" description="Helical" evidence="1">
    <location>
        <begin position="7"/>
        <end position="24"/>
    </location>
</feature>
<protein>
    <submittedName>
        <fullName evidence="2">Uncharacterized protein</fullName>
    </submittedName>
</protein>